<evidence type="ECO:0000313" key="2">
    <source>
        <dbReference type="EMBL" id="MFC6837553.1"/>
    </source>
</evidence>
<proteinExistence type="predicted"/>
<accession>A0ABD5UBG3</accession>
<reference evidence="2 3" key="1">
    <citation type="journal article" date="2019" name="Int. J. Syst. Evol. Microbiol.">
        <title>The Global Catalogue of Microorganisms (GCM) 10K type strain sequencing project: providing services to taxonomists for standard genome sequencing and annotation.</title>
        <authorList>
            <consortium name="The Broad Institute Genomics Platform"/>
            <consortium name="The Broad Institute Genome Sequencing Center for Infectious Disease"/>
            <person name="Wu L."/>
            <person name="Ma J."/>
        </authorList>
    </citation>
    <scope>NUCLEOTIDE SEQUENCE [LARGE SCALE GENOMIC DNA]</scope>
    <source>
        <strain evidence="2 3">PSRA2</strain>
    </source>
</reference>
<evidence type="ECO:0000313" key="3">
    <source>
        <dbReference type="Proteomes" id="UP001596406"/>
    </source>
</evidence>
<gene>
    <name evidence="2" type="ORF">ACFQHK_13655</name>
</gene>
<feature type="region of interest" description="Disordered" evidence="1">
    <location>
        <begin position="1"/>
        <end position="29"/>
    </location>
</feature>
<evidence type="ECO:0000256" key="1">
    <source>
        <dbReference type="SAM" id="MobiDB-lite"/>
    </source>
</evidence>
<sequence length="50" mass="5865">MHTIDHNKGVGGGQWNEHEFSDDVDPEKVKDAFEDRNLEWRNIDVRGIEE</sequence>
<keyword evidence="3" id="KW-1185">Reference proteome</keyword>
<comment type="caution">
    <text evidence="2">The sequence shown here is derived from an EMBL/GenBank/DDBJ whole genome shotgun (WGS) entry which is preliminary data.</text>
</comment>
<protein>
    <submittedName>
        <fullName evidence="2">Uncharacterized protein</fullName>
    </submittedName>
</protein>
<dbReference type="Proteomes" id="UP001596406">
    <property type="component" value="Unassembled WGS sequence"/>
</dbReference>
<dbReference type="EMBL" id="JBHSXM010000001">
    <property type="protein sequence ID" value="MFC6837553.1"/>
    <property type="molecule type" value="Genomic_DNA"/>
</dbReference>
<dbReference type="RefSeq" id="WP_304449218.1">
    <property type="nucleotide sequence ID" value="NZ_JARRAH010000001.1"/>
</dbReference>
<dbReference type="AlphaFoldDB" id="A0ABD5UBG3"/>
<feature type="compositionally biased region" description="Basic and acidic residues" evidence="1">
    <location>
        <begin position="16"/>
        <end position="29"/>
    </location>
</feature>
<organism evidence="2 3">
    <name type="scientific">Halomarina ordinaria</name>
    <dbReference type="NCBI Taxonomy" id="3033939"/>
    <lineage>
        <taxon>Archaea</taxon>
        <taxon>Methanobacteriati</taxon>
        <taxon>Methanobacteriota</taxon>
        <taxon>Stenosarchaea group</taxon>
        <taxon>Halobacteria</taxon>
        <taxon>Halobacteriales</taxon>
        <taxon>Natronomonadaceae</taxon>
        <taxon>Halomarina</taxon>
    </lineage>
</organism>
<name>A0ABD5UBG3_9EURY</name>